<proteinExistence type="predicted"/>
<name>T0GP58_9SPHN</name>
<evidence type="ECO:0000256" key="2">
    <source>
        <dbReference type="ARBA" id="ARBA00023140"/>
    </source>
</evidence>
<dbReference type="SUPFAM" id="SSF52096">
    <property type="entry name" value="ClpP/crotonase"/>
    <property type="match status" value="1"/>
</dbReference>
<dbReference type="Gene3D" id="3.90.226.10">
    <property type="entry name" value="2-enoyl-CoA Hydratase, Chain A, domain 1"/>
    <property type="match status" value="1"/>
</dbReference>
<evidence type="ECO:0000313" key="4">
    <source>
        <dbReference type="EMBL" id="EQB01788.1"/>
    </source>
</evidence>
<dbReference type="PANTHER" id="PTHR43684">
    <property type="match status" value="1"/>
</dbReference>
<dbReference type="EMBL" id="ATHO01000150">
    <property type="protein sequence ID" value="EQB01788.1"/>
    <property type="molecule type" value="Genomic_DNA"/>
</dbReference>
<accession>T0GP58</accession>
<protein>
    <recommendedName>
        <fullName evidence="6">Enoyl-CoA hydratase</fullName>
    </recommendedName>
</protein>
<dbReference type="CDD" id="cd06558">
    <property type="entry name" value="crotonase-like"/>
    <property type="match status" value="1"/>
</dbReference>
<dbReference type="Proteomes" id="UP000015525">
    <property type="component" value="Unassembled WGS sequence"/>
</dbReference>
<evidence type="ECO:0008006" key="6">
    <source>
        <dbReference type="Google" id="ProtNLM"/>
    </source>
</evidence>
<dbReference type="GO" id="GO:0004165">
    <property type="term" value="F:delta(3)-delta(2)-enoyl-CoA isomerase activity"/>
    <property type="evidence" value="ECO:0007669"/>
    <property type="project" value="UniProtKB-ARBA"/>
</dbReference>
<dbReference type="InterPro" id="IPR001753">
    <property type="entry name" value="Enoyl-CoA_hydra/iso"/>
</dbReference>
<comment type="subcellular location">
    <subcellularLocation>
        <location evidence="1">Peroxisome</location>
    </subcellularLocation>
</comment>
<dbReference type="AlphaFoldDB" id="T0GP58"/>
<dbReference type="InterPro" id="IPR051053">
    <property type="entry name" value="ECH/Chromodomain_protein"/>
</dbReference>
<evidence type="ECO:0000256" key="3">
    <source>
        <dbReference type="ARBA" id="ARBA00023235"/>
    </source>
</evidence>
<gene>
    <name evidence="4" type="ORF">L288_17250</name>
</gene>
<keyword evidence="2" id="KW-0576">Peroxisome</keyword>
<keyword evidence="5" id="KW-1185">Reference proteome</keyword>
<comment type="caution">
    <text evidence="4">The sequence shown here is derived from an EMBL/GenBank/DDBJ whole genome shotgun (WGS) entry which is preliminary data.</text>
</comment>
<keyword evidence="3" id="KW-0413">Isomerase</keyword>
<dbReference type="InterPro" id="IPR029045">
    <property type="entry name" value="ClpP/crotonase-like_dom_sf"/>
</dbReference>
<dbReference type="PANTHER" id="PTHR43684:SF1">
    <property type="entry name" value="ENOYL-COA DELTA ISOMERASE 2"/>
    <property type="match status" value="1"/>
</dbReference>
<organism evidence="4 5">
    <name type="scientific">Sphingobium quisquiliarum P25</name>
    <dbReference type="NCBI Taxonomy" id="1329909"/>
    <lineage>
        <taxon>Bacteria</taxon>
        <taxon>Pseudomonadati</taxon>
        <taxon>Pseudomonadota</taxon>
        <taxon>Alphaproteobacteria</taxon>
        <taxon>Sphingomonadales</taxon>
        <taxon>Sphingomonadaceae</taxon>
        <taxon>Sphingobium</taxon>
    </lineage>
</organism>
<reference evidence="4 5" key="1">
    <citation type="journal article" date="2013" name="Genome Announc.">
        <title>Draft Genome Sequence of Sphingobium quisquiliarum Strain P25T, a Novel Hexachlorocyclohexane (HCH)-Degrading Bacterium Isolated from an HCH Dumpsite.</title>
        <authorList>
            <person name="Kumar Singh A."/>
            <person name="Sangwan N."/>
            <person name="Sharma A."/>
            <person name="Gupta V."/>
            <person name="Khurana J.P."/>
            <person name="Lal R."/>
        </authorList>
    </citation>
    <scope>NUCLEOTIDE SEQUENCE [LARGE SCALE GENOMIC DNA]</scope>
    <source>
        <strain evidence="4 5">P25</strain>
    </source>
</reference>
<dbReference type="Pfam" id="PF00378">
    <property type="entry name" value="ECH_1"/>
    <property type="match status" value="1"/>
</dbReference>
<evidence type="ECO:0000313" key="5">
    <source>
        <dbReference type="Proteomes" id="UP000015525"/>
    </source>
</evidence>
<evidence type="ECO:0000256" key="1">
    <source>
        <dbReference type="ARBA" id="ARBA00004275"/>
    </source>
</evidence>
<sequence length="329" mass="34188">MSDLPVLFEIDGAIATLTLNRPAAGNTVNQPMADALLDAAMRCDTDPAIRCVVLTGMGKLFCGGGDISAFADAGDQVPVFLNRLAGTLHMAVTRLLRMPKPLLVLVNGPAAGAGLSLAISGDVVIAAESAHFTAAYGSVGLTPDGGMSWLLPRHVGLRRAQEIIITNRRVSAEDAATIGMVTRTVPDADFAEEGARTAQMLAHSATASIAGAGALLLESASSPLESQLEHETRAITAAGGSDECQAILEIDAGQRRGQIAHVVGGRADQAAQLAERPVGGRDWHLVFGQDQRETFGLVTAGFAPYLTPTPLHSRCHGATDRAPCSRTGR</sequence>